<keyword evidence="2 3" id="KW-0040">ANK repeat</keyword>
<dbReference type="InterPro" id="IPR002110">
    <property type="entry name" value="Ankyrin_rpt"/>
</dbReference>
<feature type="repeat" description="ANK" evidence="3">
    <location>
        <begin position="289"/>
        <end position="321"/>
    </location>
</feature>
<dbReference type="PANTHER" id="PTHR24173:SF74">
    <property type="entry name" value="ANKYRIN REPEAT DOMAIN-CONTAINING PROTEIN 16"/>
    <property type="match status" value="1"/>
</dbReference>
<dbReference type="EMBL" id="JANTQA010000033">
    <property type="protein sequence ID" value="KAJ3438072.1"/>
    <property type="molecule type" value="Genomic_DNA"/>
</dbReference>
<dbReference type="SMART" id="SM00229">
    <property type="entry name" value="RasGEFN"/>
    <property type="match status" value="1"/>
</dbReference>
<dbReference type="SMART" id="SM00147">
    <property type="entry name" value="RasGEF"/>
    <property type="match status" value="1"/>
</dbReference>
<feature type="domain" description="N-terminal Ras-GEF" evidence="7">
    <location>
        <begin position="530"/>
        <end position="660"/>
    </location>
</feature>
<feature type="repeat" description="ANK" evidence="3">
    <location>
        <begin position="91"/>
        <end position="123"/>
    </location>
</feature>
<dbReference type="Pfam" id="PF13857">
    <property type="entry name" value="Ank_5"/>
    <property type="match status" value="1"/>
</dbReference>
<feature type="domain" description="Ras-GEF" evidence="6">
    <location>
        <begin position="757"/>
        <end position="1000"/>
    </location>
</feature>
<dbReference type="PROSITE" id="PS50088">
    <property type="entry name" value="ANK_REPEAT"/>
    <property type="match status" value="7"/>
</dbReference>
<evidence type="ECO:0000256" key="5">
    <source>
        <dbReference type="SAM" id="MobiDB-lite"/>
    </source>
</evidence>
<dbReference type="Pfam" id="PF00618">
    <property type="entry name" value="RasGEF_N"/>
    <property type="match status" value="1"/>
</dbReference>
<dbReference type="InterPro" id="IPR036964">
    <property type="entry name" value="RASGEF_cat_dom_sf"/>
</dbReference>
<dbReference type="InterPro" id="IPR036770">
    <property type="entry name" value="Ankyrin_rpt-contain_sf"/>
</dbReference>
<dbReference type="PANTHER" id="PTHR24173">
    <property type="entry name" value="ANKYRIN REPEAT CONTAINING"/>
    <property type="match status" value="1"/>
</dbReference>
<dbReference type="SUPFAM" id="SSF48366">
    <property type="entry name" value="Ras GEF"/>
    <property type="match status" value="1"/>
</dbReference>
<dbReference type="GO" id="GO:0005085">
    <property type="term" value="F:guanyl-nucleotide exchange factor activity"/>
    <property type="evidence" value="ECO:0007669"/>
    <property type="project" value="UniProtKB-KW"/>
</dbReference>
<keyword evidence="1" id="KW-0677">Repeat</keyword>
<dbReference type="PROSITE" id="PS50212">
    <property type="entry name" value="RASGEF_NTER"/>
    <property type="match status" value="1"/>
</dbReference>
<dbReference type="InterPro" id="IPR001895">
    <property type="entry name" value="RASGEF_cat_dom"/>
</dbReference>
<reference evidence="8" key="1">
    <citation type="submission" date="2022-08" db="EMBL/GenBank/DDBJ databases">
        <title>Novel sulphate-reducing endosymbionts in the free-living metamonad Anaeramoeba.</title>
        <authorList>
            <person name="Jerlstrom-Hultqvist J."/>
            <person name="Cepicka I."/>
            <person name="Gallot-Lavallee L."/>
            <person name="Salas-Leiva D."/>
            <person name="Curtis B.A."/>
            <person name="Zahonova K."/>
            <person name="Pipaliya S."/>
            <person name="Dacks J."/>
            <person name="Roger A.J."/>
        </authorList>
    </citation>
    <scope>NUCLEOTIDE SEQUENCE</scope>
    <source>
        <strain evidence="8">Busselton2</strain>
    </source>
</reference>
<comment type="caution">
    <text evidence="8">The sequence shown here is derived from an EMBL/GenBank/DDBJ whole genome shotgun (WGS) entry which is preliminary data.</text>
</comment>
<protein>
    <submittedName>
        <fullName evidence="8">Molting protein mlt-4</fullName>
    </submittedName>
</protein>
<dbReference type="CDD" id="cd06224">
    <property type="entry name" value="REM"/>
    <property type="match status" value="1"/>
</dbReference>
<evidence type="ECO:0000256" key="2">
    <source>
        <dbReference type="ARBA" id="ARBA00023043"/>
    </source>
</evidence>
<feature type="repeat" description="ANK" evidence="3">
    <location>
        <begin position="428"/>
        <end position="460"/>
    </location>
</feature>
<dbReference type="Proteomes" id="UP001146793">
    <property type="component" value="Unassembled WGS sequence"/>
</dbReference>
<evidence type="ECO:0000256" key="1">
    <source>
        <dbReference type="ARBA" id="ARBA00022737"/>
    </source>
</evidence>
<dbReference type="InterPro" id="IPR023578">
    <property type="entry name" value="Ras_GEF_dom_sf"/>
</dbReference>
<dbReference type="SUPFAM" id="SSF48403">
    <property type="entry name" value="Ankyrin repeat"/>
    <property type="match status" value="2"/>
</dbReference>
<gene>
    <name evidence="8" type="ORF">M0812_17251</name>
</gene>
<feature type="compositionally biased region" description="Polar residues" evidence="5">
    <location>
        <begin position="678"/>
        <end position="690"/>
    </location>
</feature>
<feature type="repeat" description="ANK" evidence="3">
    <location>
        <begin position="256"/>
        <end position="288"/>
    </location>
</feature>
<dbReference type="AlphaFoldDB" id="A0AAV7Z7M2"/>
<feature type="repeat" description="ANK" evidence="3">
    <location>
        <begin position="190"/>
        <end position="222"/>
    </location>
</feature>
<feature type="region of interest" description="Disordered" evidence="5">
    <location>
        <begin position="666"/>
        <end position="730"/>
    </location>
</feature>
<evidence type="ECO:0000259" key="6">
    <source>
        <dbReference type="PROSITE" id="PS50009"/>
    </source>
</evidence>
<feature type="repeat" description="ANK" evidence="3">
    <location>
        <begin position="156"/>
        <end position="188"/>
    </location>
</feature>
<evidence type="ECO:0000313" key="9">
    <source>
        <dbReference type="Proteomes" id="UP001146793"/>
    </source>
</evidence>
<feature type="repeat" description="ANK" evidence="3">
    <location>
        <begin position="223"/>
        <end position="255"/>
    </location>
</feature>
<evidence type="ECO:0000256" key="3">
    <source>
        <dbReference type="PROSITE-ProRule" id="PRU00023"/>
    </source>
</evidence>
<sequence length="1000" mass="115638">MSKQLLKLTKSSNFTKEECVDPLFWSGVYEGKTQLLKNVFSFIKDTDSVVQKKTTYGDIGLHFSVLNSTNNLDTLKLLLSLHSNPNAKNDLSLSPLHIACINGLPGSVEELLQNKADPDLVSKSGMSIVHHCCEFGRLECLKVLLKYNAKINSYLGNTTPLMIACRNGHSNLIPVLLENKCSVSETKTFDKKTALHLAALNGHTKCCELLIENGAEADCKDRQNLTPLLCASQNSHLETVKFLLEKGANSNNQDRFGNTPLHYSTKNQNTEISKILLEFNSDTNIQNEKGYSPLHIASKIGNAINILLLLDRGADAYLSDIKNNTCIDLLLQKQHHEILLLVMDSIFINAAYYRNMETFNKLIQRGVDVNGSTFRDYLKKNHVETNKFSFIKNRYSDPLIACVAGNNVEGIITLFKRLVNHRSRDIFNGYTALHQAIVSDNLKIVKMLIEKGSKQSIEDKDDDNDLMCYSRKNNKNNKNIYGLGNTNYNNIEQKPPISPLELAKKLKRDQIAKYLTQCDLIQVTTRAGEKFPRVVYATEDKIIEYFLTDTNYNQDFIESFLLMHIYFITSENLFINLLTIYNHIDPFLLNVIYIDPDLKDPTSFIRTQIIKLIKTWVTVSYIDFQKSRKFKKKLEKFLSNQSSSYPDEVKLINKIINRQQLIMKQGKKKEAKREKQLTSENNFKEISSSENDLELFESNQDPNQNSEIINNDKSNKNNDESNGPPTPIIPMNLQKKMKKLNQPMRKRIQIDLLMDCDAVELARQLTLIKFRYFKRIQKREFKDWIIEKKKQNSNQKSNTKIIKNMLEYHNYSVSLISWFSYQIVKETKKNKRIKRVQKLVLIAKACKELQNYATMMEIITALQSKEILRLTKTWKGVNKIQITICKEIKNEIEEFSIGNQFINFYRQANPPCIPYLENFFNSIQKIENDFLNKQSKKIHGKTLIPIGVYHKQFEMINIITKFQKCPYHLKRVQYFAFELQNFPSFTNERLLELSLFAEKN</sequence>
<proteinExistence type="predicted"/>
<keyword evidence="4" id="KW-0344">Guanine-nucleotide releasing factor</keyword>
<dbReference type="Pfam" id="PF00617">
    <property type="entry name" value="RasGEF"/>
    <property type="match status" value="1"/>
</dbReference>
<evidence type="ECO:0000259" key="7">
    <source>
        <dbReference type="PROSITE" id="PS50212"/>
    </source>
</evidence>
<dbReference type="Gene3D" id="1.25.40.20">
    <property type="entry name" value="Ankyrin repeat-containing domain"/>
    <property type="match status" value="3"/>
</dbReference>
<accession>A0AAV7Z7M2</accession>
<dbReference type="PROSITE" id="PS50009">
    <property type="entry name" value="RASGEF_CAT"/>
    <property type="match status" value="1"/>
</dbReference>
<dbReference type="InterPro" id="IPR000651">
    <property type="entry name" value="Ras-like_Gua-exchang_fac_N"/>
</dbReference>
<dbReference type="Gene3D" id="1.10.840.10">
    <property type="entry name" value="Ras guanine-nucleotide exchange factors catalytic domain"/>
    <property type="match status" value="1"/>
</dbReference>
<evidence type="ECO:0000313" key="8">
    <source>
        <dbReference type="EMBL" id="KAJ3438072.1"/>
    </source>
</evidence>
<dbReference type="Gene3D" id="1.20.870.10">
    <property type="entry name" value="Son of sevenless (SoS) protein Chain: S domain 1"/>
    <property type="match status" value="1"/>
</dbReference>
<dbReference type="GO" id="GO:0007264">
    <property type="term" value="P:small GTPase-mediated signal transduction"/>
    <property type="evidence" value="ECO:0007669"/>
    <property type="project" value="InterPro"/>
</dbReference>
<dbReference type="Pfam" id="PF12796">
    <property type="entry name" value="Ank_2"/>
    <property type="match status" value="3"/>
</dbReference>
<name>A0AAV7Z7M2_9EUKA</name>
<evidence type="ECO:0000256" key="4">
    <source>
        <dbReference type="PROSITE-ProRule" id="PRU00168"/>
    </source>
</evidence>
<organism evidence="8 9">
    <name type="scientific">Anaeramoeba flamelloides</name>
    <dbReference type="NCBI Taxonomy" id="1746091"/>
    <lineage>
        <taxon>Eukaryota</taxon>
        <taxon>Metamonada</taxon>
        <taxon>Anaeramoebidae</taxon>
        <taxon>Anaeramoeba</taxon>
    </lineage>
</organism>
<dbReference type="PROSITE" id="PS50297">
    <property type="entry name" value="ANK_REP_REGION"/>
    <property type="match status" value="5"/>
</dbReference>
<dbReference type="SMART" id="SM00248">
    <property type="entry name" value="ANK"/>
    <property type="match status" value="10"/>
</dbReference>